<evidence type="ECO:0000256" key="6">
    <source>
        <dbReference type="ARBA" id="ARBA00023136"/>
    </source>
</evidence>
<evidence type="ECO:0000256" key="3">
    <source>
        <dbReference type="ARBA" id="ARBA00022475"/>
    </source>
</evidence>
<evidence type="ECO:0000256" key="7">
    <source>
        <dbReference type="SAM" id="Phobius"/>
    </source>
</evidence>
<comment type="subcellular location">
    <subcellularLocation>
        <location evidence="1">Membrane</location>
        <topology evidence="1">Multi-pass membrane protein</topology>
    </subcellularLocation>
</comment>
<dbReference type="PANTHER" id="PTHR34857:SF2">
    <property type="entry name" value="SLL0384 PROTEIN"/>
    <property type="match status" value="1"/>
</dbReference>
<keyword evidence="4 7" id="KW-0812">Transmembrane</keyword>
<keyword evidence="6 7" id="KW-0472">Membrane</keyword>
<name>A0A1X7PNS1_9HYPH</name>
<evidence type="ECO:0000313" key="8">
    <source>
        <dbReference type="EMBL" id="SMH53537.1"/>
    </source>
</evidence>
<dbReference type="RefSeq" id="WP_085466508.1">
    <property type="nucleotide sequence ID" value="NZ_FXBL01000004.1"/>
</dbReference>
<feature type="transmembrane region" description="Helical" evidence="7">
    <location>
        <begin position="50"/>
        <end position="73"/>
    </location>
</feature>
<evidence type="ECO:0000256" key="5">
    <source>
        <dbReference type="ARBA" id="ARBA00022989"/>
    </source>
</evidence>
<feature type="transmembrane region" description="Helical" evidence="7">
    <location>
        <begin position="12"/>
        <end position="44"/>
    </location>
</feature>
<evidence type="ECO:0000256" key="2">
    <source>
        <dbReference type="ARBA" id="ARBA00008564"/>
    </source>
</evidence>
<dbReference type="EMBL" id="FXBL01000004">
    <property type="protein sequence ID" value="SMH53537.1"/>
    <property type="molecule type" value="Genomic_DNA"/>
</dbReference>
<feature type="transmembrane region" description="Helical" evidence="7">
    <location>
        <begin position="224"/>
        <end position="241"/>
    </location>
</feature>
<evidence type="ECO:0000256" key="1">
    <source>
        <dbReference type="ARBA" id="ARBA00004141"/>
    </source>
</evidence>
<keyword evidence="5 7" id="KW-1133">Transmembrane helix</keyword>
<dbReference type="InterPro" id="IPR003339">
    <property type="entry name" value="ABC/ECF_trnsptr_transmembrane"/>
</dbReference>
<dbReference type="Pfam" id="PF02361">
    <property type="entry name" value="CbiQ"/>
    <property type="match status" value="1"/>
</dbReference>
<keyword evidence="9" id="KW-1185">Reference proteome</keyword>
<keyword evidence="3" id="KW-1003">Cell membrane</keyword>
<reference evidence="8 9" key="1">
    <citation type="submission" date="2017-04" db="EMBL/GenBank/DDBJ databases">
        <authorList>
            <person name="Afonso C.L."/>
            <person name="Miller P.J."/>
            <person name="Scott M.A."/>
            <person name="Spackman E."/>
            <person name="Goraichik I."/>
            <person name="Dimitrov K.M."/>
            <person name="Suarez D.L."/>
            <person name="Swayne D.E."/>
        </authorList>
    </citation>
    <scope>NUCLEOTIDE SEQUENCE [LARGE SCALE GENOMIC DNA]</scope>
    <source>
        <strain evidence="8 9">B5P</strain>
    </source>
</reference>
<evidence type="ECO:0000256" key="4">
    <source>
        <dbReference type="ARBA" id="ARBA00022692"/>
    </source>
</evidence>
<dbReference type="GO" id="GO:0005886">
    <property type="term" value="C:plasma membrane"/>
    <property type="evidence" value="ECO:0007669"/>
    <property type="project" value="UniProtKB-ARBA"/>
</dbReference>
<comment type="similarity">
    <text evidence="2">Belongs to the CbiQ family.</text>
</comment>
<gene>
    <name evidence="8" type="ORF">SAMN02982922_4859</name>
</gene>
<sequence length="242" mass="25753">MLSRLHPLPKLLVCLAWVSASILVFDARFQAAIVLVAAAALILLERKPPLVVAALMVPFALFGFGFLTTSVLFREESDFALRMAGESPFGSAAFSAGIVLFLRAVACGMVSALFALTTDPGGFIKALMANWRLSPRIGYALFSALHLVPDLAAQAQQIRLARAMRSGRPPRRIPGPFETASLVVPLLAYAIRRASRAAIAMEVRGLDGGPRTITAAPRLERADGWFVVSAVGLLGVLVVTAS</sequence>
<accession>A0A1X7PNS1</accession>
<organism evidence="8 9">
    <name type="scientific">Mesorhizobium australicum</name>
    <dbReference type="NCBI Taxonomy" id="536018"/>
    <lineage>
        <taxon>Bacteria</taxon>
        <taxon>Pseudomonadati</taxon>
        <taxon>Pseudomonadota</taxon>
        <taxon>Alphaproteobacteria</taxon>
        <taxon>Hyphomicrobiales</taxon>
        <taxon>Phyllobacteriaceae</taxon>
        <taxon>Mesorhizobium</taxon>
    </lineage>
</organism>
<dbReference type="Proteomes" id="UP000193083">
    <property type="component" value="Unassembled WGS sequence"/>
</dbReference>
<dbReference type="AlphaFoldDB" id="A0A1X7PNS1"/>
<protein>
    <submittedName>
        <fullName evidence="8">Energy-coupling factor transport system permease protein</fullName>
    </submittedName>
</protein>
<evidence type="ECO:0000313" key="9">
    <source>
        <dbReference type="Proteomes" id="UP000193083"/>
    </source>
</evidence>
<dbReference type="CDD" id="cd16914">
    <property type="entry name" value="EcfT"/>
    <property type="match status" value="1"/>
</dbReference>
<dbReference type="OrthoDB" id="92887at2"/>
<dbReference type="PANTHER" id="PTHR34857">
    <property type="entry name" value="SLL0384 PROTEIN"/>
    <property type="match status" value="1"/>
</dbReference>
<proteinExistence type="inferred from homology"/>
<feature type="transmembrane region" description="Helical" evidence="7">
    <location>
        <begin position="94"/>
        <end position="116"/>
    </location>
</feature>
<dbReference type="InterPro" id="IPR051611">
    <property type="entry name" value="ECF_transporter_component"/>
</dbReference>